<feature type="transmembrane region" description="Helical" evidence="1">
    <location>
        <begin position="98"/>
        <end position="117"/>
    </location>
</feature>
<dbReference type="Proteomes" id="UP000195129">
    <property type="component" value="Unassembled WGS sequence"/>
</dbReference>
<name>A0A9X6F5R1_BACTU</name>
<keyword evidence="1" id="KW-0472">Membrane</keyword>
<dbReference type="EMBL" id="NFDN01000071">
    <property type="protein sequence ID" value="OTY54671.1"/>
    <property type="molecule type" value="Genomic_DNA"/>
</dbReference>
<feature type="transmembrane region" description="Helical" evidence="1">
    <location>
        <begin position="12"/>
        <end position="32"/>
    </location>
</feature>
<feature type="transmembrane region" description="Helical" evidence="1">
    <location>
        <begin position="211"/>
        <end position="231"/>
    </location>
</feature>
<protein>
    <submittedName>
        <fullName evidence="2">Uncharacterized protein</fullName>
    </submittedName>
</protein>
<keyword evidence="1" id="KW-1133">Transmembrane helix</keyword>
<sequence>MSQLTDYTSLILNNIIPTLVAISTFLGILLNYSKKSDFDLIFEDKNIKFLTKLTKSILIILVLYIILQINAIIIYYPIQELTIFEKFKDWKFANVLDLITAILLLCYIIYTIIVLLLKKLFTWIKSLDWVKKLYRNFKNYIYNLLNPKVLNFISSFKKIIILIRKLFNFIHKVLWYILYVSIYILGVYVQSIYFSSIKAELPKVSLTDNEFITFIVHPMFLIIALFAIFFFHGYKKGDFRKNNHYAMRFIEFDELNQPGIELIHLYTKNKTQWIFVKKENLVDQKYIYLFEKDKEKWYEYKRITHSS</sequence>
<feature type="transmembrane region" description="Helical" evidence="1">
    <location>
        <begin position="173"/>
        <end position="191"/>
    </location>
</feature>
<evidence type="ECO:0000313" key="3">
    <source>
        <dbReference type="Proteomes" id="UP000195129"/>
    </source>
</evidence>
<evidence type="ECO:0000256" key="1">
    <source>
        <dbReference type="SAM" id="Phobius"/>
    </source>
</evidence>
<proteinExistence type="predicted"/>
<dbReference type="AlphaFoldDB" id="A0A9X6F5R1"/>
<dbReference type="RefSeq" id="WP_087967431.1">
    <property type="nucleotide sequence ID" value="NZ_NFDN01000071.1"/>
</dbReference>
<accession>A0A9X6F5R1</accession>
<organism evidence="2 3">
    <name type="scientific">Bacillus thuringiensis serovar yosoo</name>
    <dbReference type="NCBI Taxonomy" id="180848"/>
    <lineage>
        <taxon>Bacteria</taxon>
        <taxon>Bacillati</taxon>
        <taxon>Bacillota</taxon>
        <taxon>Bacilli</taxon>
        <taxon>Bacillales</taxon>
        <taxon>Bacillaceae</taxon>
        <taxon>Bacillus</taxon>
        <taxon>Bacillus cereus group</taxon>
    </lineage>
</organism>
<comment type="caution">
    <text evidence="2">The sequence shown here is derived from an EMBL/GenBank/DDBJ whole genome shotgun (WGS) entry which is preliminary data.</text>
</comment>
<reference evidence="2 3" key="1">
    <citation type="submission" date="2016-10" db="EMBL/GenBank/DDBJ databases">
        <title>Comparative genomics of Bacillus thuringiensis reveals a path to pathogens against multiple invertebrate hosts.</title>
        <authorList>
            <person name="Zheng J."/>
            <person name="Gao Q."/>
            <person name="Liu H."/>
            <person name="Peng D."/>
            <person name="Ruan L."/>
            <person name="Sun M."/>
        </authorList>
    </citation>
    <scope>NUCLEOTIDE SEQUENCE [LARGE SCALE GENOMIC DNA]</scope>
    <source>
        <strain evidence="2">BGSC 4CA1</strain>
    </source>
</reference>
<keyword evidence="1" id="KW-0812">Transmembrane</keyword>
<feature type="transmembrane region" description="Helical" evidence="1">
    <location>
        <begin position="53"/>
        <end position="78"/>
    </location>
</feature>
<gene>
    <name evidence="2" type="ORF">BK746_26970</name>
</gene>
<evidence type="ECO:0000313" key="2">
    <source>
        <dbReference type="EMBL" id="OTY54671.1"/>
    </source>
</evidence>